<dbReference type="Pfam" id="PF07714">
    <property type="entry name" value="PK_Tyr_Ser-Thr"/>
    <property type="match status" value="1"/>
</dbReference>
<dbReference type="EMBL" id="JNBS01003357">
    <property type="protein sequence ID" value="OQR87989.1"/>
    <property type="molecule type" value="Genomic_DNA"/>
</dbReference>
<dbReference type="GO" id="GO:0005524">
    <property type="term" value="F:ATP binding"/>
    <property type="evidence" value="ECO:0007669"/>
    <property type="project" value="InterPro"/>
</dbReference>
<keyword evidence="3" id="KW-0418">Kinase</keyword>
<name>A0A1V9YQE9_9STRA</name>
<keyword evidence="4" id="KW-1185">Reference proteome</keyword>
<reference evidence="3 4" key="1">
    <citation type="journal article" date="2014" name="Genome Biol. Evol.">
        <title>The secreted proteins of Achlya hypogyna and Thraustotheca clavata identify the ancestral oomycete secretome and reveal gene acquisitions by horizontal gene transfer.</title>
        <authorList>
            <person name="Misner I."/>
            <person name="Blouin N."/>
            <person name="Leonard G."/>
            <person name="Richards T.A."/>
            <person name="Lane C.E."/>
        </authorList>
    </citation>
    <scope>NUCLEOTIDE SEQUENCE [LARGE SCALE GENOMIC DNA]</scope>
    <source>
        <strain evidence="3 4">ATCC 34112</strain>
    </source>
</reference>
<dbReference type="AlphaFoldDB" id="A0A1V9YQE9"/>
<proteinExistence type="predicted"/>
<organism evidence="3 4">
    <name type="scientific">Thraustotheca clavata</name>
    <dbReference type="NCBI Taxonomy" id="74557"/>
    <lineage>
        <taxon>Eukaryota</taxon>
        <taxon>Sar</taxon>
        <taxon>Stramenopiles</taxon>
        <taxon>Oomycota</taxon>
        <taxon>Saprolegniomycetes</taxon>
        <taxon>Saprolegniales</taxon>
        <taxon>Achlyaceae</taxon>
        <taxon>Thraustotheca</taxon>
    </lineage>
</organism>
<dbReference type="PROSITE" id="PS50011">
    <property type="entry name" value="PROTEIN_KINASE_DOM"/>
    <property type="match status" value="1"/>
</dbReference>
<evidence type="ECO:0000313" key="4">
    <source>
        <dbReference type="Proteomes" id="UP000243217"/>
    </source>
</evidence>
<dbReference type="SUPFAM" id="SSF56112">
    <property type="entry name" value="Protein kinase-like (PK-like)"/>
    <property type="match status" value="1"/>
</dbReference>
<dbReference type="Proteomes" id="UP000243217">
    <property type="component" value="Unassembled WGS sequence"/>
</dbReference>
<dbReference type="InterPro" id="IPR051681">
    <property type="entry name" value="Ser/Thr_Kinases-Pseudokinases"/>
</dbReference>
<dbReference type="OrthoDB" id="71898at2759"/>
<dbReference type="InterPro" id="IPR000719">
    <property type="entry name" value="Prot_kinase_dom"/>
</dbReference>
<dbReference type="PANTHER" id="PTHR44329">
    <property type="entry name" value="SERINE/THREONINE-PROTEIN KINASE TNNI3K-RELATED"/>
    <property type="match status" value="1"/>
</dbReference>
<feature type="transmembrane region" description="Helical" evidence="1">
    <location>
        <begin position="23"/>
        <end position="44"/>
    </location>
</feature>
<keyword evidence="3" id="KW-0808">Transferase</keyword>
<feature type="domain" description="Protein kinase" evidence="2">
    <location>
        <begin position="111"/>
        <end position="352"/>
    </location>
</feature>
<keyword evidence="1" id="KW-0472">Membrane</keyword>
<evidence type="ECO:0000313" key="3">
    <source>
        <dbReference type="EMBL" id="OQR87989.1"/>
    </source>
</evidence>
<accession>A0A1V9YQE9</accession>
<evidence type="ECO:0000256" key="1">
    <source>
        <dbReference type="SAM" id="Phobius"/>
    </source>
</evidence>
<protein>
    <submittedName>
        <fullName evidence="3">Kinase</fullName>
    </submittedName>
</protein>
<dbReference type="GO" id="GO:0004674">
    <property type="term" value="F:protein serine/threonine kinase activity"/>
    <property type="evidence" value="ECO:0007669"/>
    <property type="project" value="TreeGrafter"/>
</dbReference>
<comment type="caution">
    <text evidence="3">The sequence shown here is derived from an EMBL/GenBank/DDBJ whole genome shotgun (WGS) entry which is preliminary data.</text>
</comment>
<dbReference type="STRING" id="74557.A0A1V9YQE9"/>
<keyword evidence="1" id="KW-0812">Transmembrane</keyword>
<evidence type="ECO:0000259" key="2">
    <source>
        <dbReference type="PROSITE" id="PS50011"/>
    </source>
</evidence>
<dbReference type="InterPro" id="IPR001245">
    <property type="entry name" value="Ser-Thr/Tyr_kinase_cat_dom"/>
</dbReference>
<gene>
    <name evidence="3" type="ORF">THRCLA_10416</name>
</gene>
<dbReference type="Gene3D" id="1.10.510.10">
    <property type="entry name" value="Transferase(Phosphotransferase) domain 1"/>
    <property type="match status" value="1"/>
</dbReference>
<sequence length="352" mass="38772">MLLGQATICVMGTSKSPSLLTSVYGQLIVVFSSIGIVGFLYLIFTKNIINNSGPEPRQRRDTCVSSSYSRIDDDPFEYRISLSIDMDTKPLESRLRTDPALKSSQLSPQNIKKLKLVYATTYTSYIAHYLSSKVNCKIVTPCASSEDTLVHIGGLVNEISMLAQLFHPNILSFIGYAASASSLLDLTLVTEYTSFGCLATTLKDGDHRKQISWTVTNDENISRLQIAKEIASALAYLHSLPTPVVHNGISTQNVYVTSNWEIKLGGFIDAVFIDDVKKDTISWIDAPEVIAGENPSIKSDIYLFGLFLMDLSTSCQGETMPSHVKSTMQLCLEENPTNRPTSSEIVIMLNKS</sequence>
<dbReference type="InterPro" id="IPR011009">
    <property type="entry name" value="Kinase-like_dom_sf"/>
</dbReference>
<keyword evidence="1" id="KW-1133">Transmembrane helix</keyword>